<sequence length="141" mass="16150">MSNDEDHELKRLRMQRMQAILKQKQQAEQQSEHKIPTLADKIDQVMQVLLAPNALQYLLNIKAHSVQTYNLIRQNLFPPQIVSEIDLLISYLRQGMIRRGVISVTEIQQIERQVLGIGSSITIKKQGQDAKSLGGYLKDDD</sequence>
<keyword evidence="2" id="KW-1185">Reference proteome</keyword>
<gene>
    <name evidence="1" type="ORF">NEF87_004392</name>
</gene>
<proteinExistence type="predicted"/>
<organism evidence="1 2">
    <name type="scientific">Candidatus Lokiarchaeum ossiferum</name>
    <dbReference type="NCBI Taxonomy" id="2951803"/>
    <lineage>
        <taxon>Archaea</taxon>
        <taxon>Promethearchaeati</taxon>
        <taxon>Promethearchaeota</taxon>
        <taxon>Promethearchaeia</taxon>
        <taxon>Promethearchaeales</taxon>
        <taxon>Promethearchaeaceae</taxon>
        <taxon>Candidatus Lokiarchaeum</taxon>
    </lineage>
</organism>
<name>A0ABY6HX60_9ARCH</name>
<dbReference type="EMBL" id="CP104013">
    <property type="protein sequence ID" value="UYP48107.1"/>
    <property type="molecule type" value="Genomic_DNA"/>
</dbReference>
<dbReference type="Proteomes" id="UP001208689">
    <property type="component" value="Chromosome"/>
</dbReference>
<evidence type="ECO:0000313" key="1">
    <source>
        <dbReference type="EMBL" id="UYP48107.1"/>
    </source>
</evidence>
<protein>
    <recommendedName>
        <fullName evidence="3">DNA-binding protein</fullName>
    </recommendedName>
</protein>
<evidence type="ECO:0008006" key="3">
    <source>
        <dbReference type="Google" id="ProtNLM"/>
    </source>
</evidence>
<evidence type="ECO:0000313" key="2">
    <source>
        <dbReference type="Proteomes" id="UP001208689"/>
    </source>
</evidence>
<reference evidence="1" key="1">
    <citation type="submission" date="2022-09" db="EMBL/GenBank/DDBJ databases">
        <title>Actin cytoskeleton and complex cell architecture in an #Asgard archaeon.</title>
        <authorList>
            <person name="Ponce Toledo R.I."/>
            <person name="Schleper C."/>
            <person name="Rodrigues Oliveira T."/>
            <person name="Wollweber F."/>
            <person name="Xu J."/>
            <person name="Rittmann S."/>
            <person name="Klingl A."/>
            <person name="Pilhofer M."/>
        </authorList>
    </citation>
    <scope>NUCLEOTIDE SEQUENCE</scope>
    <source>
        <strain evidence="1">B-35</strain>
    </source>
</reference>
<accession>A0ABY6HX60</accession>